<dbReference type="Proteomes" id="UP001262410">
    <property type="component" value="Unassembled WGS sequence"/>
</dbReference>
<name>A0ABU1JV13_9PROT</name>
<protein>
    <recommendedName>
        <fullName evidence="3">Transcriptional regulator</fullName>
    </recommendedName>
</protein>
<evidence type="ECO:0000313" key="1">
    <source>
        <dbReference type="EMBL" id="MDR6292460.1"/>
    </source>
</evidence>
<accession>A0ABU1JV13</accession>
<gene>
    <name evidence="1" type="ORF">E9232_005000</name>
</gene>
<dbReference type="EMBL" id="JAVDPW010000009">
    <property type="protein sequence ID" value="MDR6292460.1"/>
    <property type="molecule type" value="Genomic_DNA"/>
</dbReference>
<proteinExistence type="predicted"/>
<organism evidence="1 2">
    <name type="scientific">Inquilinus ginsengisoli</name>
    <dbReference type="NCBI Taxonomy" id="363840"/>
    <lineage>
        <taxon>Bacteria</taxon>
        <taxon>Pseudomonadati</taxon>
        <taxon>Pseudomonadota</taxon>
        <taxon>Alphaproteobacteria</taxon>
        <taxon>Rhodospirillales</taxon>
        <taxon>Rhodospirillaceae</taxon>
        <taxon>Inquilinus</taxon>
    </lineage>
</organism>
<sequence>MDRHVRWAPAEGTGLEHLRLHRSGAWIQADSVVIGGDADHPGGGVQWALTYTIVLDAEWRVRSVAVTDHAGDRRLRLIADGGGAWTTGDGTALPDLDGCIDVDLVATPFTNTLPIRRLRLEPGESAVIKVAYLPLPDLVPFATEQRYTALAARRWRYESLDGSGFSAEISTDANELVLDYPGLYRRVE</sequence>
<reference evidence="1 2" key="1">
    <citation type="submission" date="2023-07" db="EMBL/GenBank/DDBJ databases">
        <title>Sorghum-associated microbial communities from plants grown in Nebraska, USA.</title>
        <authorList>
            <person name="Schachtman D."/>
        </authorList>
    </citation>
    <scope>NUCLEOTIDE SEQUENCE [LARGE SCALE GENOMIC DNA]</scope>
    <source>
        <strain evidence="1 2">584</strain>
    </source>
</reference>
<keyword evidence="2" id="KW-1185">Reference proteome</keyword>
<comment type="caution">
    <text evidence="1">The sequence shown here is derived from an EMBL/GenBank/DDBJ whole genome shotgun (WGS) entry which is preliminary data.</text>
</comment>
<evidence type="ECO:0000313" key="2">
    <source>
        <dbReference type="Proteomes" id="UP001262410"/>
    </source>
</evidence>
<evidence type="ECO:0008006" key="3">
    <source>
        <dbReference type="Google" id="ProtNLM"/>
    </source>
</evidence>
<dbReference type="Pfam" id="PF06475">
    <property type="entry name" value="Glycolipid_bind"/>
    <property type="match status" value="1"/>
</dbReference>
<dbReference type="InterPro" id="IPR009467">
    <property type="entry name" value="Glycolipid-bd_prot_put"/>
</dbReference>
<dbReference type="RefSeq" id="WP_309798578.1">
    <property type="nucleotide sequence ID" value="NZ_JAVDPW010000009.1"/>
</dbReference>
<dbReference type="SUPFAM" id="SSF159275">
    <property type="entry name" value="PA1994-like"/>
    <property type="match status" value="1"/>
</dbReference>